<accession>A0A7W7AG68</accession>
<dbReference type="GO" id="GO:0009279">
    <property type="term" value="C:cell outer membrane"/>
    <property type="evidence" value="ECO:0007669"/>
    <property type="project" value="TreeGrafter"/>
</dbReference>
<organism evidence="6 7">
    <name type="scientific">Sphingomonas abaci</name>
    <dbReference type="NCBI Taxonomy" id="237611"/>
    <lineage>
        <taxon>Bacteria</taxon>
        <taxon>Pseudomonadati</taxon>
        <taxon>Pseudomonadota</taxon>
        <taxon>Alphaproteobacteria</taxon>
        <taxon>Sphingomonadales</taxon>
        <taxon>Sphingomonadaceae</taxon>
        <taxon>Sphingomonas</taxon>
    </lineage>
</organism>
<evidence type="ECO:0000256" key="4">
    <source>
        <dbReference type="SAM" id="SignalP"/>
    </source>
</evidence>
<dbReference type="InterPro" id="IPR019734">
    <property type="entry name" value="TPR_rpt"/>
</dbReference>
<keyword evidence="4" id="KW-0732">Signal</keyword>
<evidence type="ECO:0000259" key="5">
    <source>
        <dbReference type="Pfam" id="PF12969"/>
    </source>
</evidence>
<keyword evidence="7" id="KW-1185">Reference proteome</keyword>
<feature type="signal peptide" evidence="4">
    <location>
        <begin position="1"/>
        <end position="19"/>
    </location>
</feature>
<evidence type="ECO:0000256" key="2">
    <source>
        <dbReference type="ARBA" id="ARBA00022803"/>
    </source>
</evidence>
<name>A0A7W7AG68_9SPHN</name>
<feature type="repeat" description="TPR" evidence="3">
    <location>
        <begin position="857"/>
        <end position="890"/>
    </location>
</feature>
<keyword evidence="2 3" id="KW-0802">TPR repeat</keyword>
<gene>
    <name evidence="6" type="ORF">GGQ96_000568</name>
</gene>
<evidence type="ECO:0000256" key="3">
    <source>
        <dbReference type="PROSITE-ProRule" id="PRU00339"/>
    </source>
</evidence>
<dbReference type="Gene3D" id="2.60.40.3140">
    <property type="match status" value="1"/>
</dbReference>
<evidence type="ECO:0000313" key="7">
    <source>
        <dbReference type="Proteomes" id="UP000574769"/>
    </source>
</evidence>
<sequence length="935" mass="100843">MRRMMAAALGALLTGTAWAGEAPLYQPVPDWVTPAPPVGPVGPVGPSTAAPVAILFDTQQRLKDGQVWSYVDTATRMASAEILQQAGTLSIPWQPDHGDLIVHRLEIVRGPEHIDLLAPGAKRFTVLRREQQLEQRQVNGILTATLPIEGLRIGDVVHFTFSVTSRDTALKGQVQTVAPLPASPARFGFVRTRLLWPATDAIHWKTYVEGVKPVERTVAGLHEWVVEGVLPKQPEWPGDMPVRFNHPVVVEASSYAGWADVSKSIAPLFATAGLIPAGSPLAAEVARIAAAESDPVKRAALALALVQDKVRYLYNGLNGGGYRPQAPAETWSLRYGDCKAKTLLLLALLHGLGIEAEAVLAPAGLGDVVDDRLPLPGAFDHVVVRATIGGESLWLDGTMSGTRLADIRDVPSFRRVLPLRADGAALMEIPFRANARPDAEIALTLDQSAGIRLPTLMTARIQFRGQAAAMMGLVADQATAEQRRDMVQGIIAKLVGEVRLDDETLAYDPATGVAVVTATGTLSSGWSFERERRRYGLDRTIGQIEFAPDRARQAWRALPVAVNGLERTIYRTRLILPKGMDGFTLGGDTALAETIAGRTITRRAGLADGAVVVEDEVVGAAREIAPDKVAAARARVALARTRALEVVAPGGQASLYANVVAARRTGALKPLLAAYARSIAHDPEDREVYLNRARFLAGVYDFAGAIPDISKALSIEPDVETYLWRAGLYATIGDETKRKADLDEAMALDPAGMATVVAMANYRMSAGEKDAALALVQEHVDAGGKEAIQYLAEKAELLGMAGRTDEALAAMDEVVAQSPNDSNLLNQRCWLKATLNVQLDSALKDCTRAIELSESRLAALDSRAMVHYRMGHLDQAMVDIEEVLKTEPDEAATLYLRGIIRNRQGKTAEAKADLAAARTMWPQIDRDYGRWGIRA</sequence>
<dbReference type="Gene3D" id="1.25.40.10">
    <property type="entry name" value="Tetratricopeptide repeat domain"/>
    <property type="match status" value="2"/>
</dbReference>
<keyword evidence="1" id="KW-0677">Repeat</keyword>
<comment type="caution">
    <text evidence="6">The sequence shown here is derived from an EMBL/GenBank/DDBJ whole genome shotgun (WGS) entry which is preliminary data.</text>
</comment>
<dbReference type="SUPFAM" id="SSF48452">
    <property type="entry name" value="TPR-like"/>
    <property type="match status" value="1"/>
</dbReference>
<dbReference type="PANTHER" id="PTHR44858:SF1">
    <property type="entry name" value="UDP-N-ACETYLGLUCOSAMINE--PEPTIDE N-ACETYLGLUCOSAMINYLTRANSFERASE SPINDLY-RELATED"/>
    <property type="match status" value="1"/>
</dbReference>
<reference evidence="6 7" key="1">
    <citation type="submission" date="2020-08" db="EMBL/GenBank/DDBJ databases">
        <title>Genomic Encyclopedia of Type Strains, Phase IV (KMG-IV): sequencing the most valuable type-strain genomes for metagenomic binning, comparative biology and taxonomic classification.</title>
        <authorList>
            <person name="Goeker M."/>
        </authorList>
    </citation>
    <scope>NUCLEOTIDE SEQUENCE [LARGE SCALE GENOMIC DNA]</scope>
    <source>
        <strain evidence="6 7">DSM 15867</strain>
    </source>
</reference>
<dbReference type="Gene3D" id="3.10.620.30">
    <property type="match status" value="1"/>
</dbReference>
<dbReference type="SUPFAM" id="SSF54001">
    <property type="entry name" value="Cysteine proteinases"/>
    <property type="match status" value="1"/>
</dbReference>
<dbReference type="InterPro" id="IPR050498">
    <property type="entry name" value="Ycf3"/>
</dbReference>
<feature type="chain" id="PRO_5031083054" evidence="4">
    <location>
        <begin position="20"/>
        <end position="935"/>
    </location>
</feature>
<proteinExistence type="predicted"/>
<dbReference type="GO" id="GO:0046813">
    <property type="term" value="P:receptor-mediated virion attachment to host cell"/>
    <property type="evidence" value="ECO:0007669"/>
    <property type="project" value="TreeGrafter"/>
</dbReference>
<dbReference type="Proteomes" id="UP000574769">
    <property type="component" value="Unassembled WGS sequence"/>
</dbReference>
<dbReference type="RefSeq" id="WP_184111338.1">
    <property type="nucleotide sequence ID" value="NZ_JACHNY010000001.1"/>
</dbReference>
<protein>
    <submittedName>
        <fullName evidence="6">Tetratricopeptide (TPR) repeat protein</fullName>
    </submittedName>
</protein>
<dbReference type="InterPro" id="IPR011990">
    <property type="entry name" value="TPR-like_helical_dom_sf"/>
</dbReference>
<dbReference type="SMART" id="SM00028">
    <property type="entry name" value="TPR"/>
    <property type="match status" value="4"/>
</dbReference>
<dbReference type="EMBL" id="JACHNY010000001">
    <property type="protein sequence ID" value="MBB4616462.1"/>
    <property type="molecule type" value="Genomic_DNA"/>
</dbReference>
<dbReference type="InterPro" id="IPR024618">
    <property type="entry name" value="DUF3857"/>
</dbReference>
<dbReference type="PROSITE" id="PS50005">
    <property type="entry name" value="TPR"/>
    <property type="match status" value="1"/>
</dbReference>
<dbReference type="Pfam" id="PF12969">
    <property type="entry name" value="DUF3857"/>
    <property type="match status" value="1"/>
</dbReference>
<dbReference type="InterPro" id="IPR038765">
    <property type="entry name" value="Papain-like_cys_pep_sf"/>
</dbReference>
<feature type="domain" description="DUF3857" evidence="5">
    <location>
        <begin position="64"/>
        <end position="227"/>
    </location>
</feature>
<dbReference type="AlphaFoldDB" id="A0A7W7AG68"/>
<evidence type="ECO:0000256" key="1">
    <source>
        <dbReference type="ARBA" id="ARBA00022737"/>
    </source>
</evidence>
<evidence type="ECO:0000313" key="6">
    <source>
        <dbReference type="EMBL" id="MBB4616462.1"/>
    </source>
</evidence>
<dbReference type="PANTHER" id="PTHR44858">
    <property type="entry name" value="TETRATRICOPEPTIDE REPEAT PROTEIN 6"/>
    <property type="match status" value="1"/>
</dbReference>